<dbReference type="AlphaFoldDB" id="A0A445EP33"/>
<protein>
    <submittedName>
        <fullName evidence="1">Uncharacterized protein</fullName>
    </submittedName>
</protein>
<keyword evidence="2" id="KW-1185">Reference proteome</keyword>
<reference evidence="1 2" key="1">
    <citation type="submission" date="2019-01" db="EMBL/GenBank/DDBJ databases">
        <title>Sequencing of cultivated peanut Arachis hypogaea provides insights into genome evolution and oil improvement.</title>
        <authorList>
            <person name="Chen X."/>
        </authorList>
    </citation>
    <scope>NUCLEOTIDE SEQUENCE [LARGE SCALE GENOMIC DNA]</scope>
    <source>
        <strain evidence="2">cv. Fuhuasheng</strain>
        <tissue evidence="1">Leaves</tissue>
    </source>
</reference>
<evidence type="ECO:0000313" key="1">
    <source>
        <dbReference type="EMBL" id="RYR77209.1"/>
    </source>
</evidence>
<proteinExistence type="predicted"/>
<gene>
    <name evidence="1" type="ORF">Ahy_A01g001665</name>
</gene>
<dbReference type="EMBL" id="SDMP01000001">
    <property type="protein sequence ID" value="RYR77209.1"/>
    <property type="molecule type" value="Genomic_DNA"/>
</dbReference>
<evidence type="ECO:0000313" key="2">
    <source>
        <dbReference type="Proteomes" id="UP000289738"/>
    </source>
</evidence>
<dbReference type="STRING" id="3818.A0A445EP33"/>
<sequence>MVLSIFGTHGEHMKMIFWLKKTRSSSISFSIRTYNSVSNSCPKITRMMAQLNEFPLSIEKFNVRLEGGEPMIGKELLDSCVIHRRLNWICMDVI</sequence>
<dbReference type="Proteomes" id="UP000289738">
    <property type="component" value="Chromosome A01"/>
</dbReference>
<accession>A0A445EP33</accession>
<organism evidence="1 2">
    <name type="scientific">Arachis hypogaea</name>
    <name type="common">Peanut</name>
    <dbReference type="NCBI Taxonomy" id="3818"/>
    <lineage>
        <taxon>Eukaryota</taxon>
        <taxon>Viridiplantae</taxon>
        <taxon>Streptophyta</taxon>
        <taxon>Embryophyta</taxon>
        <taxon>Tracheophyta</taxon>
        <taxon>Spermatophyta</taxon>
        <taxon>Magnoliopsida</taxon>
        <taxon>eudicotyledons</taxon>
        <taxon>Gunneridae</taxon>
        <taxon>Pentapetalae</taxon>
        <taxon>rosids</taxon>
        <taxon>fabids</taxon>
        <taxon>Fabales</taxon>
        <taxon>Fabaceae</taxon>
        <taxon>Papilionoideae</taxon>
        <taxon>50 kb inversion clade</taxon>
        <taxon>dalbergioids sensu lato</taxon>
        <taxon>Dalbergieae</taxon>
        <taxon>Pterocarpus clade</taxon>
        <taxon>Arachis</taxon>
    </lineage>
</organism>
<name>A0A445EP33_ARAHY</name>
<comment type="caution">
    <text evidence="1">The sequence shown here is derived from an EMBL/GenBank/DDBJ whole genome shotgun (WGS) entry which is preliminary data.</text>
</comment>